<dbReference type="InterPro" id="IPR058840">
    <property type="entry name" value="AAA_SelU"/>
</dbReference>
<sequence>MLFKAATVAQLSQFDEIIDVRTPAEFAEDHIPGAINCPVMSDEERMRVGTLYKQVSPFEARKVGAAIAARNIARHLDEQFAGHPKSWRPLVYCWRGGQRSGSMAIILAQIGWAAHQLQGGYKAYRHQVLAELATLPSQLRLQVIGGPTGSGKSRLLAALARAGAQVLDLERLAVHRGSVLGRLPDTEQPSQKGFDSQLAAAIKALDPARPVFVEAESKKIGFVALPDALFERMHQSPCLQVEAPLAARVAFLKQDYDFYLAEPERLVTQLNFLRNVHSKAQLEAWYAMARSGDFDTLVGELLVNHYDPLYRRSQGKHYTAGQQTLLLPALDDATLATVAQQLTNAG</sequence>
<organism evidence="3 4">
    <name type="scientific">Vogesella oryzagri</name>
    <dbReference type="NCBI Taxonomy" id="3160864"/>
    <lineage>
        <taxon>Bacteria</taxon>
        <taxon>Pseudomonadati</taxon>
        <taxon>Pseudomonadota</taxon>
        <taxon>Betaproteobacteria</taxon>
        <taxon>Neisseriales</taxon>
        <taxon>Chromobacteriaceae</taxon>
        <taxon>Vogesella</taxon>
    </lineage>
</organism>
<name>A0ABV1M5K1_9NEIS</name>
<reference evidence="3" key="1">
    <citation type="submission" date="2024-06" db="EMBL/GenBank/DDBJ databases">
        <title>Genome sequence of Vogesella sp. MAHUQ-64.</title>
        <authorList>
            <person name="Huq M.A."/>
        </authorList>
    </citation>
    <scope>NUCLEOTIDE SEQUENCE</scope>
    <source>
        <strain evidence="3">MAHUQ-64</strain>
    </source>
</reference>
<dbReference type="InterPro" id="IPR017582">
    <property type="entry name" value="SelU"/>
</dbReference>
<evidence type="ECO:0000313" key="4">
    <source>
        <dbReference type="Proteomes" id="UP001433638"/>
    </source>
</evidence>
<dbReference type="InterPro" id="IPR036873">
    <property type="entry name" value="Rhodanese-like_dom_sf"/>
</dbReference>
<dbReference type="NCBIfam" id="NF008752">
    <property type="entry name" value="PRK11784.1-4"/>
    <property type="match status" value="1"/>
</dbReference>
<comment type="caution">
    <text evidence="3">The sequence shown here is derived from an EMBL/GenBank/DDBJ whole genome shotgun (WGS) entry which is preliminary data.</text>
</comment>
<dbReference type="Pfam" id="PF00581">
    <property type="entry name" value="Rhodanese"/>
    <property type="match status" value="1"/>
</dbReference>
<dbReference type="NCBIfam" id="TIGR03167">
    <property type="entry name" value="tRNA_sel_U_synt"/>
    <property type="match status" value="1"/>
</dbReference>
<keyword evidence="1" id="KW-0711">Selenium</keyword>
<keyword evidence="3" id="KW-0808">Transferase</keyword>
<dbReference type="EMBL" id="JBEFLD010000004">
    <property type="protein sequence ID" value="MEQ6290855.1"/>
    <property type="molecule type" value="Genomic_DNA"/>
</dbReference>
<proteinExistence type="predicted"/>
<dbReference type="GO" id="GO:0016740">
    <property type="term" value="F:transferase activity"/>
    <property type="evidence" value="ECO:0007669"/>
    <property type="project" value="UniProtKB-KW"/>
</dbReference>
<dbReference type="NCBIfam" id="NF008750">
    <property type="entry name" value="PRK11784.1-2"/>
    <property type="match status" value="1"/>
</dbReference>
<protein>
    <submittedName>
        <fullName evidence="3">tRNA 2-selenouridine(34) synthase MnmH</fullName>
        <ecNumber evidence="3">2.5.1.-</ecNumber>
    </submittedName>
</protein>
<dbReference type="PANTHER" id="PTHR30401:SF0">
    <property type="entry name" value="TRNA 2-SELENOURIDINE SYNTHASE"/>
    <property type="match status" value="1"/>
</dbReference>
<dbReference type="InterPro" id="IPR001763">
    <property type="entry name" value="Rhodanese-like_dom"/>
</dbReference>
<dbReference type="RefSeq" id="WP_349586852.1">
    <property type="nucleotide sequence ID" value="NZ_JBEFLD010000004.1"/>
</dbReference>
<dbReference type="PROSITE" id="PS50206">
    <property type="entry name" value="RHODANESE_3"/>
    <property type="match status" value="1"/>
</dbReference>
<dbReference type="Proteomes" id="UP001433638">
    <property type="component" value="Unassembled WGS sequence"/>
</dbReference>
<evidence type="ECO:0000313" key="3">
    <source>
        <dbReference type="EMBL" id="MEQ6290855.1"/>
    </source>
</evidence>
<dbReference type="PANTHER" id="PTHR30401">
    <property type="entry name" value="TRNA 2-SELENOURIDINE SYNTHASE"/>
    <property type="match status" value="1"/>
</dbReference>
<dbReference type="SMART" id="SM00450">
    <property type="entry name" value="RHOD"/>
    <property type="match status" value="1"/>
</dbReference>
<dbReference type="Gene3D" id="3.40.250.10">
    <property type="entry name" value="Rhodanese-like domain"/>
    <property type="match status" value="1"/>
</dbReference>
<evidence type="ECO:0000256" key="1">
    <source>
        <dbReference type="ARBA" id="ARBA00023266"/>
    </source>
</evidence>
<dbReference type="Pfam" id="PF26341">
    <property type="entry name" value="AAA_SelU"/>
    <property type="match status" value="1"/>
</dbReference>
<dbReference type="SUPFAM" id="SSF52821">
    <property type="entry name" value="Rhodanese/Cell cycle control phosphatase"/>
    <property type="match status" value="1"/>
</dbReference>
<feature type="domain" description="Rhodanese" evidence="2">
    <location>
        <begin position="17"/>
        <end position="133"/>
    </location>
</feature>
<accession>A0ABV1M5K1</accession>
<gene>
    <name evidence="3" type="primary">mnmH</name>
    <name evidence="3" type="ORF">ABNW52_09525</name>
</gene>
<keyword evidence="4" id="KW-1185">Reference proteome</keyword>
<evidence type="ECO:0000259" key="2">
    <source>
        <dbReference type="PROSITE" id="PS50206"/>
    </source>
</evidence>
<dbReference type="EC" id="2.5.1.-" evidence="3"/>